<keyword evidence="2" id="KW-0053">Apoptosis</keyword>
<keyword evidence="7" id="KW-1185">Reference proteome</keyword>
<dbReference type="InterPro" id="IPR011600">
    <property type="entry name" value="Pept_C14_caspase"/>
</dbReference>
<gene>
    <name evidence="6" type="ORF">VKT23_000266</name>
</gene>
<proteinExistence type="inferred from homology"/>
<feature type="region of interest" description="Disordered" evidence="4">
    <location>
        <begin position="192"/>
        <end position="212"/>
    </location>
</feature>
<feature type="domain" description="Peptidase C14 caspase" evidence="5">
    <location>
        <begin position="9"/>
        <end position="270"/>
    </location>
</feature>
<dbReference type="SUPFAM" id="SSF52129">
    <property type="entry name" value="Caspase-like"/>
    <property type="match status" value="1"/>
</dbReference>
<feature type="region of interest" description="Disordered" evidence="4">
    <location>
        <begin position="629"/>
        <end position="652"/>
    </location>
</feature>
<keyword evidence="3" id="KW-0645">Protease</keyword>
<evidence type="ECO:0000256" key="2">
    <source>
        <dbReference type="ARBA" id="ARBA00022703"/>
    </source>
</evidence>
<sequence length="670" mass="75157">MKTPIPTLFALLIGIDNYRDKEVNNLQGAVSDVKLVEQFLTSDLQVPSNRVMKLCNEQATRETIISAIEYLANNSDIKEEDPILIFFAGHGSEAEAPSKWDINNKKKIQMLLPHDFCWSKPKESSSNDLVGHGIWDVTMNRLLTDIANKKSDNITVVLDCCHSGSGTRSNNMAIRGVALPHNYIIPLELLPPPLPEPQSDKRSPGISKGYEKNGHRSHVLLAACRSDELAREFLDEGNLRNGHFTKALINYLKPEGRENLSCRELMANLSEIGEHQHPQCEGAYQDRILFSSHFASPRHSVFVIHEIGSNQYVLKAGEANGVGNSTQFEVFSDSCMTQRLGTVVASEPTEFETRCSAKSIFEFPPSGIAYARQICFKTQDLHIFIGDDVSPSLRRRLDDERVDKSRRSFRLVNSKNEPHDLAISSASNRVEFHSTDKTCISNNLTRMCIHSDVSDISGILSILHSAADFYFHLRHCSTNQHLTKGIIFEFRELRLVKALGQMDGFSDVLAPDGDNLYGGSEGCQIIVDAYDTKDNNTEKHTRYGYKITNNHSFPLYAALFSFNVGDLSIQDYYYPKKADEFIPANGFLTIGFGDSDTDPQSYYLEKNQDIDISFLKLYLSTQYVDFSDIPQPSPSDSRKPRNNPLPPPSLWDTLTIPLIQKRKAVSGSTT</sequence>
<protein>
    <recommendedName>
        <fullName evidence="5">Peptidase C14 caspase domain-containing protein</fullName>
    </recommendedName>
</protein>
<reference evidence="6 7" key="1">
    <citation type="submission" date="2024-01" db="EMBL/GenBank/DDBJ databases">
        <title>A draft genome for the cacao thread blight pathogen Marasmiellus scandens.</title>
        <authorList>
            <person name="Baruah I.K."/>
            <person name="Leung J."/>
            <person name="Bukari Y."/>
            <person name="Amoako-Attah I."/>
            <person name="Meinhardt L.W."/>
            <person name="Bailey B.A."/>
            <person name="Cohen S.P."/>
        </authorList>
    </citation>
    <scope>NUCLEOTIDE SEQUENCE [LARGE SCALE GENOMIC DNA]</scope>
    <source>
        <strain evidence="6 7">GH-19</strain>
    </source>
</reference>
<evidence type="ECO:0000313" key="7">
    <source>
        <dbReference type="Proteomes" id="UP001498398"/>
    </source>
</evidence>
<evidence type="ECO:0000256" key="4">
    <source>
        <dbReference type="SAM" id="MobiDB-lite"/>
    </source>
</evidence>
<organism evidence="6 7">
    <name type="scientific">Marasmiellus scandens</name>
    <dbReference type="NCBI Taxonomy" id="2682957"/>
    <lineage>
        <taxon>Eukaryota</taxon>
        <taxon>Fungi</taxon>
        <taxon>Dikarya</taxon>
        <taxon>Basidiomycota</taxon>
        <taxon>Agaricomycotina</taxon>
        <taxon>Agaricomycetes</taxon>
        <taxon>Agaricomycetidae</taxon>
        <taxon>Agaricales</taxon>
        <taxon>Marasmiineae</taxon>
        <taxon>Omphalotaceae</taxon>
        <taxon>Marasmiellus</taxon>
    </lineage>
</organism>
<dbReference type="InterPro" id="IPR029030">
    <property type="entry name" value="Caspase-like_dom_sf"/>
</dbReference>
<evidence type="ECO:0000256" key="3">
    <source>
        <dbReference type="ARBA" id="ARBA00022807"/>
    </source>
</evidence>
<comment type="caution">
    <text evidence="6">The sequence shown here is derived from an EMBL/GenBank/DDBJ whole genome shotgun (WGS) entry which is preliminary data.</text>
</comment>
<keyword evidence="3" id="KW-0788">Thiol protease</keyword>
<dbReference type="Pfam" id="PF00656">
    <property type="entry name" value="Peptidase_C14"/>
    <property type="match status" value="1"/>
</dbReference>
<feature type="compositionally biased region" description="Basic and acidic residues" evidence="4">
    <location>
        <begin position="198"/>
        <end position="212"/>
    </location>
</feature>
<evidence type="ECO:0000313" key="6">
    <source>
        <dbReference type="EMBL" id="KAK7472144.1"/>
    </source>
</evidence>
<evidence type="ECO:0000256" key="1">
    <source>
        <dbReference type="ARBA" id="ARBA00009005"/>
    </source>
</evidence>
<dbReference type="PANTHER" id="PTHR48104">
    <property type="entry name" value="METACASPASE-4"/>
    <property type="match status" value="1"/>
</dbReference>
<dbReference type="Proteomes" id="UP001498398">
    <property type="component" value="Unassembled WGS sequence"/>
</dbReference>
<keyword evidence="3" id="KW-0378">Hydrolase</keyword>
<name>A0ABR1K696_9AGAR</name>
<dbReference type="PANTHER" id="PTHR48104:SF30">
    <property type="entry name" value="METACASPASE-1"/>
    <property type="match status" value="1"/>
</dbReference>
<dbReference type="EMBL" id="JBANRG010000001">
    <property type="protein sequence ID" value="KAK7472144.1"/>
    <property type="molecule type" value="Genomic_DNA"/>
</dbReference>
<evidence type="ECO:0000259" key="5">
    <source>
        <dbReference type="Pfam" id="PF00656"/>
    </source>
</evidence>
<accession>A0ABR1K696</accession>
<dbReference type="Gene3D" id="3.40.50.1460">
    <property type="match status" value="1"/>
</dbReference>
<comment type="similarity">
    <text evidence="1">Belongs to the peptidase C14B family.</text>
</comment>
<dbReference type="InterPro" id="IPR050452">
    <property type="entry name" value="Metacaspase"/>
</dbReference>